<dbReference type="EMBL" id="UHFN01000002">
    <property type="protein sequence ID" value="SUN58025.1"/>
    <property type="molecule type" value="Genomic_DNA"/>
</dbReference>
<evidence type="ECO:0000313" key="2">
    <source>
        <dbReference type="Proteomes" id="UP000254924"/>
    </source>
</evidence>
<name>A0A380JZW5_9STRE</name>
<sequence length="108" mass="12775">MTTNKEKALWLQKHYGGYSLQWYLSDIRRLNAIYKKEYSRFLAQRTDNIKKEHNDAANATLQRLKKAYFDVYRSDYDTDNAISRSETNARAQAIRDLWLHEEVAVTVA</sequence>
<organism evidence="1 2">
    <name type="scientific">Streptococcus hyointestinalis</name>
    <dbReference type="NCBI Taxonomy" id="1337"/>
    <lineage>
        <taxon>Bacteria</taxon>
        <taxon>Bacillati</taxon>
        <taxon>Bacillota</taxon>
        <taxon>Bacilli</taxon>
        <taxon>Lactobacillales</taxon>
        <taxon>Streptococcaceae</taxon>
        <taxon>Streptococcus</taxon>
    </lineage>
</organism>
<dbReference type="AlphaFoldDB" id="A0A380JZW5"/>
<gene>
    <name evidence="1" type="ORF">NCTC12224_00072</name>
</gene>
<accession>A0A380JZW5</accession>
<keyword evidence="2" id="KW-1185">Reference proteome</keyword>
<evidence type="ECO:0000313" key="1">
    <source>
        <dbReference type="EMBL" id="SUN58025.1"/>
    </source>
</evidence>
<dbReference type="Proteomes" id="UP000254924">
    <property type="component" value="Unassembled WGS sequence"/>
</dbReference>
<dbReference type="OrthoDB" id="2225899at2"/>
<proteinExistence type="predicted"/>
<protein>
    <submittedName>
        <fullName evidence="1">Uncharacterized protein</fullName>
    </submittedName>
</protein>
<reference evidence="1 2" key="1">
    <citation type="submission" date="2018-06" db="EMBL/GenBank/DDBJ databases">
        <authorList>
            <consortium name="Pathogen Informatics"/>
            <person name="Doyle S."/>
        </authorList>
    </citation>
    <scope>NUCLEOTIDE SEQUENCE [LARGE SCALE GENOMIC DNA]</scope>
    <source>
        <strain evidence="1 2">NCTC12224</strain>
    </source>
</reference>